<proteinExistence type="predicted"/>
<sequence length="77" mass="9137">MGNWEFREYGMTLRQALELEDHIKGLVSLFYRMRNGSRVMMQCLCDIETYINASTFLAEQKINFYLTPESNTIFCPR</sequence>
<dbReference type="AlphaFoldDB" id="A0A2I1GTE1"/>
<accession>A0A2I1GTE1</accession>
<evidence type="ECO:0000313" key="2">
    <source>
        <dbReference type="Proteomes" id="UP000234323"/>
    </source>
</evidence>
<gene>
    <name evidence="1" type="ORF">RhiirA4_252122</name>
</gene>
<evidence type="ECO:0000313" key="1">
    <source>
        <dbReference type="EMBL" id="PKY49814.1"/>
    </source>
</evidence>
<protein>
    <submittedName>
        <fullName evidence="1">Uncharacterized protein</fullName>
    </submittedName>
</protein>
<dbReference type="EMBL" id="LLXI01000787">
    <property type="protein sequence ID" value="PKY49814.1"/>
    <property type="molecule type" value="Genomic_DNA"/>
</dbReference>
<comment type="caution">
    <text evidence="1">The sequence shown here is derived from an EMBL/GenBank/DDBJ whole genome shotgun (WGS) entry which is preliminary data.</text>
</comment>
<reference evidence="1 2" key="1">
    <citation type="submission" date="2015-10" db="EMBL/GenBank/DDBJ databases">
        <title>Genome analyses suggest a sexual origin of heterokaryosis in a supposedly ancient asexual fungus.</title>
        <authorList>
            <person name="Ropars J."/>
            <person name="Sedzielewska K."/>
            <person name="Noel J."/>
            <person name="Charron P."/>
            <person name="Farinelli L."/>
            <person name="Marton T."/>
            <person name="Kruger M."/>
            <person name="Pelin A."/>
            <person name="Brachmann A."/>
            <person name="Corradi N."/>
        </authorList>
    </citation>
    <scope>NUCLEOTIDE SEQUENCE [LARGE SCALE GENOMIC DNA]</scope>
    <source>
        <strain evidence="1 2">A4</strain>
    </source>
</reference>
<keyword evidence="2" id="KW-1185">Reference proteome</keyword>
<dbReference type="Proteomes" id="UP000234323">
    <property type="component" value="Unassembled WGS sequence"/>
</dbReference>
<name>A0A2I1GTE1_9GLOM</name>
<organism evidence="1 2">
    <name type="scientific">Rhizophagus irregularis</name>
    <dbReference type="NCBI Taxonomy" id="588596"/>
    <lineage>
        <taxon>Eukaryota</taxon>
        <taxon>Fungi</taxon>
        <taxon>Fungi incertae sedis</taxon>
        <taxon>Mucoromycota</taxon>
        <taxon>Glomeromycotina</taxon>
        <taxon>Glomeromycetes</taxon>
        <taxon>Glomerales</taxon>
        <taxon>Glomeraceae</taxon>
        <taxon>Rhizophagus</taxon>
    </lineage>
</organism>